<name>A0AAN0VZU2_9VIBR</name>
<dbReference type="EMBL" id="CP009618">
    <property type="protein sequence ID" value="AIW21383.1"/>
    <property type="molecule type" value="Genomic_DNA"/>
</dbReference>
<organism evidence="2 3">
    <name type="scientific">Vibrio coralliilyticus</name>
    <dbReference type="NCBI Taxonomy" id="190893"/>
    <lineage>
        <taxon>Bacteria</taxon>
        <taxon>Pseudomonadati</taxon>
        <taxon>Pseudomonadota</taxon>
        <taxon>Gammaproteobacteria</taxon>
        <taxon>Vibrionales</taxon>
        <taxon>Vibrionaceae</taxon>
        <taxon>Vibrio</taxon>
    </lineage>
</organism>
<protein>
    <submittedName>
        <fullName evidence="2">Uncharacterized protein</fullName>
    </submittedName>
</protein>
<dbReference type="Proteomes" id="UP000030081">
    <property type="component" value="Chromosome 2"/>
</dbReference>
<dbReference type="RefSeq" id="WP_043010344.1">
    <property type="nucleotide sequence ID" value="NZ_CP009618.1"/>
</dbReference>
<reference evidence="2 3" key="1">
    <citation type="submission" date="2014-10" db="EMBL/GenBank/DDBJ databases">
        <title>The Complete Genome Sequence for the Shellfish Pathogen Vibrio coralliilyticus RE98 Isolated from a Shellfish Hatchery.</title>
        <authorList>
            <person name="Richards G.P."/>
            <person name="Bono J.L."/>
            <person name="Watson M.A."/>
            <person name="Needleman D.S."/>
        </authorList>
    </citation>
    <scope>NUCLEOTIDE SEQUENCE [LARGE SCALE GENOMIC DNA]</scope>
    <source>
        <strain evidence="2 3">RE98</strain>
    </source>
</reference>
<evidence type="ECO:0000313" key="3">
    <source>
        <dbReference type="Proteomes" id="UP000030081"/>
    </source>
</evidence>
<feature type="transmembrane region" description="Helical" evidence="1">
    <location>
        <begin position="6"/>
        <end position="23"/>
    </location>
</feature>
<gene>
    <name evidence="2" type="ORF">IX92_20450</name>
</gene>
<keyword evidence="1" id="KW-0472">Membrane</keyword>
<keyword evidence="1" id="KW-1133">Transmembrane helix</keyword>
<dbReference type="KEGG" id="vcy:IX92_20450"/>
<keyword evidence="3" id="KW-1185">Reference proteome</keyword>
<evidence type="ECO:0000256" key="1">
    <source>
        <dbReference type="SAM" id="Phobius"/>
    </source>
</evidence>
<dbReference type="AlphaFoldDB" id="A0AAN0VZU2"/>
<evidence type="ECO:0000313" key="2">
    <source>
        <dbReference type="EMBL" id="AIW21383.1"/>
    </source>
</evidence>
<sequence length="158" mass="17969">MGSFFGGTLGPIFAFFSLLYLAFQVEMQWKESKAARIESEVNNRENYMSMNLQILIPKLNAIDPSINAPMAELILRMHRDENLEHENLELLKLGMSARAETLVVWINIAAALSYLKTVDENRYLNQLTLVTIQVGPELCSALDRVVRLATGINFEHHF</sequence>
<proteinExistence type="predicted"/>
<keyword evidence="1" id="KW-0812">Transmembrane</keyword>
<accession>A0AAN0VZU2</accession>